<keyword evidence="3" id="KW-0378">Hydrolase</keyword>
<evidence type="ECO:0000256" key="1">
    <source>
        <dbReference type="ARBA" id="ARBA00007074"/>
    </source>
</evidence>
<evidence type="ECO:0000256" key="3">
    <source>
        <dbReference type="ARBA" id="ARBA00022801"/>
    </source>
</evidence>
<name>H5UT09_9MICO</name>
<dbReference type="Proteomes" id="UP000004367">
    <property type="component" value="Unassembled WGS sequence"/>
</dbReference>
<dbReference type="PROSITE" id="PS51935">
    <property type="entry name" value="NLPC_P60"/>
    <property type="match status" value="1"/>
</dbReference>
<dbReference type="InterPro" id="IPR051202">
    <property type="entry name" value="Peptidase_C40"/>
</dbReference>
<dbReference type="AlphaFoldDB" id="H5UT09"/>
<dbReference type="Pfam" id="PF00877">
    <property type="entry name" value="NLPC_P60"/>
    <property type="match status" value="1"/>
</dbReference>
<dbReference type="InterPro" id="IPR000064">
    <property type="entry name" value="NLP_P60_dom"/>
</dbReference>
<feature type="domain" description="NlpC/P60" evidence="6">
    <location>
        <begin position="86"/>
        <end position="204"/>
    </location>
</feature>
<accession>H5UT09</accession>
<dbReference type="MEROPS" id="C40.006"/>
<comment type="similarity">
    <text evidence="1">Belongs to the peptidase C40 family.</text>
</comment>
<sequence length="204" mass="22141">MKRLLVAASAAVIAVPALSTAAPLQAQASPATTASVVHTSTVSHPTATSLVAARTAAVNTANTYSRRATRVSWRQKDRNANHLSHLTARARMAPARRAHLISHTQKGTRYRWGGTTARGFDCSGYTRYVYKKAGKNLPRTARAQYRATKRTSRPAPGDLVFFGGSRAHHVGIYVGRGRMIHSPRSGKPVQVTKIWRGASYGKVR</sequence>
<dbReference type="eggNOG" id="COG0791">
    <property type="taxonomic scope" value="Bacteria"/>
</dbReference>
<evidence type="ECO:0000313" key="7">
    <source>
        <dbReference type="EMBL" id="GAB48867.1"/>
    </source>
</evidence>
<dbReference type="SUPFAM" id="SSF54001">
    <property type="entry name" value="Cysteine proteinases"/>
    <property type="match status" value="1"/>
</dbReference>
<evidence type="ECO:0000313" key="8">
    <source>
        <dbReference type="Proteomes" id="UP000004367"/>
    </source>
</evidence>
<evidence type="ECO:0000256" key="2">
    <source>
        <dbReference type="ARBA" id="ARBA00022670"/>
    </source>
</evidence>
<dbReference type="InterPro" id="IPR038765">
    <property type="entry name" value="Papain-like_cys_pep_sf"/>
</dbReference>
<dbReference type="GO" id="GO:0008234">
    <property type="term" value="F:cysteine-type peptidase activity"/>
    <property type="evidence" value="ECO:0007669"/>
    <property type="project" value="UniProtKB-KW"/>
</dbReference>
<keyword evidence="8" id="KW-1185">Reference proteome</keyword>
<dbReference type="PANTHER" id="PTHR47053">
    <property type="entry name" value="MUREIN DD-ENDOPEPTIDASE MEPH-RELATED"/>
    <property type="match status" value="1"/>
</dbReference>
<organism evidence="7 8">
    <name type="scientific">Mobilicoccus pelagius NBRC 104925</name>
    <dbReference type="NCBI Taxonomy" id="1089455"/>
    <lineage>
        <taxon>Bacteria</taxon>
        <taxon>Bacillati</taxon>
        <taxon>Actinomycetota</taxon>
        <taxon>Actinomycetes</taxon>
        <taxon>Micrococcales</taxon>
        <taxon>Dermatophilaceae</taxon>
        <taxon>Mobilicoccus</taxon>
    </lineage>
</organism>
<keyword evidence="2" id="KW-0645">Protease</keyword>
<keyword evidence="4" id="KW-0788">Thiol protease</keyword>
<keyword evidence="5" id="KW-0732">Signal</keyword>
<evidence type="ECO:0000256" key="4">
    <source>
        <dbReference type="ARBA" id="ARBA00022807"/>
    </source>
</evidence>
<dbReference type="EMBL" id="BAFE01000062">
    <property type="protein sequence ID" value="GAB48867.1"/>
    <property type="molecule type" value="Genomic_DNA"/>
</dbReference>
<feature type="chain" id="PRO_5038813094" description="NlpC/P60 domain-containing protein" evidence="5">
    <location>
        <begin position="22"/>
        <end position="204"/>
    </location>
</feature>
<proteinExistence type="inferred from homology"/>
<dbReference type="PANTHER" id="PTHR47053:SF1">
    <property type="entry name" value="MUREIN DD-ENDOPEPTIDASE MEPH-RELATED"/>
    <property type="match status" value="1"/>
</dbReference>
<dbReference type="RefSeq" id="WP_009482765.1">
    <property type="nucleotide sequence ID" value="NZ_BAFE01000062.1"/>
</dbReference>
<feature type="signal peptide" evidence="5">
    <location>
        <begin position="1"/>
        <end position="21"/>
    </location>
</feature>
<reference evidence="7 8" key="1">
    <citation type="submission" date="2012-02" db="EMBL/GenBank/DDBJ databases">
        <title>Whole genome shotgun sequence of Mobilicoccus pelagius NBRC 104925.</title>
        <authorList>
            <person name="Yoshida Y."/>
            <person name="Hosoyama A."/>
            <person name="Tsuchikane K."/>
            <person name="Katsumata H."/>
            <person name="Yamazaki S."/>
            <person name="Fujita N."/>
        </authorList>
    </citation>
    <scope>NUCLEOTIDE SEQUENCE [LARGE SCALE GENOMIC DNA]</scope>
    <source>
        <strain evidence="7 8">NBRC 104925</strain>
    </source>
</reference>
<evidence type="ECO:0000256" key="5">
    <source>
        <dbReference type="SAM" id="SignalP"/>
    </source>
</evidence>
<dbReference type="GO" id="GO:0006508">
    <property type="term" value="P:proteolysis"/>
    <property type="evidence" value="ECO:0007669"/>
    <property type="project" value="UniProtKB-KW"/>
</dbReference>
<gene>
    <name evidence="7" type="ORF">MOPEL_084_00010</name>
</gene>
<comment type="caution">
    <text evidence="7">The sequence shown here is derived from an EMBL/GenBank/DDBJ whole genome shotgun (WGS) entry which is preliminary data.</text>
</comment>
<evidence type="ECO:0000259" key="6">
    <source>
        <dbReference type="PROSITE" id="PS51935"/>
    </source>
</evidence>
<protein>
    <recommendedName>
        <fullName evidence="6">NlpC/P60 domain-containing protein</fullName>
    </recommendedName>
</protein>
<dbReference type="Gene3D" id="3.90.1720.10">
    <property type="entry name" value="endopeptidase domain like (from Nostoc punctiforme)"/>
    <property type="match status" value="1"/>
</dbReference>